<dbReference type="InterPro" id="IPR037175">
    <property type="entry name" value="KFase_sf"/>
</dbReference>
<gene>
    <name evidence="1" type="ORF">SAMN04487992_101300</name>
</gene>
<organism evidence="1 2">
    <name type="scientific">Cellulophaga baltica</name>
    <dbReference type="NCBI Taxonomy" id="76594"/>
    <lineage>
        <taxon>Bacteria</taxon>
        <taxon>Pseudomonadati</taxon>
        <taxon>Bacteroidota</taxon>
        <taxon>Flavobacteriia</taxon>
        <taxon>Flavobacteriales</taxon>
        <taxon>Flavobacteriaceae</taxon>
        <taxon>Cellulophaga</taxon>
    </lineage>
</organism>
<dbReference type="Proteomes" id="UP000182114">
    <property type="component" value="Unassembled WGS sequence"/>
</dbReference>
<evidence type="ECO:0000313" key="1">
    <source>
        <dbReference type="EMBL" id="SDE45588.1"/>
    </source>
</evidence>
<accession>A0A1G7D1Z3</accession>
<dbReference type="InterPro" id="IPR007325">
    <property type="entry name" value="KFase/CYL"/>
</dbReference>
<proteinExistence type="predicted"/>
<dbReference type="eggNOG" id="COG1878">
    <property type="taxonomic scope" value="Bacteria"/>
</dbReference>
<dbReference type="SUPFAM" id="SSF102198">
    <property type="entry name" value="Putative cyclase"/>
    <property type="match status" value="1"/>
</dbReference>
<protein>
    <submittedName>
        <fullName evidence="1">Kynurenine formamidase</fullName>
    </submittedName>
</protein>
<keyword evidence="2" id="KW-1185">Reference proteome</keyword>
<reference evidence="2" key="1">
    <citation type="submission" date="2016-10" db="EMBL/GenBank/DDBJ databases">
        <authorList>
            <person name="Varghese N."/>
            <person name="Submissions S."/>
        </authorList>
    </citation>
    <scope>NUCLEOTIDE SEQUENCE [LARGE SCALE GENOMIC DNA]</scope>
    <source>
        <strain evidence="2">DSM 24729</strain>
    </source>
</reference>
<dbReference type="EMBL" id="FNBD01000001">
    <property type="protein sequence ID" value="SDE45588.1"/>
    <property type="molecule type" value="Genomic_DNA"/>
</dbReference>
<sequence length="250" mass="27975">MKATISHKKKSYSIDFSKPLDISIPLRGESSNVNAWYTEPPKITPHTAGDFVGKVTEGASTNFNDIWFNPHAHGTHTECVGHITAEFHSVNQNLKAFFFLASVVTIAPEKQNEDFVISKKQLQYALKGFKGDALVIRTLPNLKEKLNRQYSNSNPPYLLEEAVNYLVELGVNHLLVDLPSIDKEKDGGALLGHNAFWNTSGLVRKHATITEFVFVANTIKDGLYFLNLQVAPFENDASPSRPVLFKIEEY</sequence>
<dbReference type="RefSeq" id="WP_074537169.1">
    <property type="nucleotide sequence ID" value="NZ_FNBD01000001.1"/>
</dbReference>
<dbReference type="AlphaFoldDB" id="A0A1G7D1Z3"/>
<name>A0A1G7D1Z3_9FLAO</name>
<evidence type="ECO:0000313" key="2">
    <source>
        <dbReference type="Proteomes" id="UP000182114"/>
    </source>
</evidence>
<dbReference type="Pfam" id="PF04199">
    <property type="entry name" value="Cyclase"/>
    <property type="match status" value="1"/>
</dbReference>
<dbReference type="GO" id="GO:0019441">
    <property type="term" value="P:L-tryptophan catabolic process to kynurenine"/>
    <property type="evidence" value="ECO:0007669"/>
    <property type="project" value="InterPro"/>
</dbReference>
<dbReference type="GO" id="GO:0004061">
    <property type="term" value="F:arylformamidase activity"/>
    <property type="evidence" value="ECO:0007669"/>
    <property type="project" value="InterPro"/>
</dbReference>
<dbReference type="Gene3D" id="3.50.30.50">
    <property type="entry name" value="Putative cyclase"/>
    <property type="match status" value="1"/>
</dbReference>